<feature type="compositionally biased region" description="Low complexity" evidence="1">
    <location>
        <begin position="593"/>
        <end position="605"/>
    </location>
</feature>
<dbReference type="GeneID" id="8860854"/>
<feature type="region of interest" description="Disordered" evidence="1">
    <location>
        <begin position="584"/>
        <end position="605"/>
    </location>
</feature>
<gene>
    <name evidence="2" type="ORF">NAEGRDRAFT_72510</name>
</gene>
<evidence type="ECO:0000313" key="3">
    <source>
        <dbReference type="Proteomes" id="UP000006671"/>
    </source>
</evidence>
<organism evidence="3">
    <name type="scientific">Naegleria gruberi</name>
    <name type="common">Amoeba</name>
    <dbReference type="NCBI Taxonomy" id="5762"/>
    <lineage>
        <taxon>Eukaryota</taxon>
        <taxon>Discoba</taxon>
        <taxon>Heterolobosea</taxon>
        <taxon>Tetramitia</taxon>
        <taxon>Eutetramitia</taxon>
        <taxon>Vahlkampfiidae</taxon>
        <taxon>Naegleria</taxon>
    </lineage>
</organism>
<reference evidence="2 3" key="1">
    <citation type="journal article" date="2010" name="Cell">
        <title>The genome of Naegleria gruberi illuminates early eukaryotic versatility.</title>
        <authorList>
            <person name="Fritz-Laylin L.K."/>
            <person name="Prochnik S.E."/>
            <person name="Ginger M.L."/>
            <person name="Dacks J.B."/>
            <person name="Carpenter M.L."/>
            <person name="Field M.C."/>
            <person name="Kuo A."/>
            <person name="Paredez A."/>
            <person name="Chapman J."/>
            <person name="Pham J."/>
            <person name="Shu S."/>
            <person name="Neupane R."/>
            <person name="Cipriano M."/>
            <person name="Mancuso J."/>
            <person name="Tu H."/>
            <person name="Salamov A."/>
            <person name="Lindquist E."/>
            <person name="Shapiro H."/>
            <person name="Lucas S."/>
            <person name="Grigoriev I.V."/>
            <person name="Cande W.Z."/>
            <person name="Fulton C."/>
            <person name="Rokhsar D.S."/>
            <person name="Dawson S.C."/>
        </authorList>
    </citation>
    <scope>NUCLEOTIDE SEQUENCE [LARGE SCALE GENOMIC DNA]</scope>
    <source>
        <strain evidence="2 3">NEG-M</strain>
    </source>
</reference>
<protein>
    <submittedName>
        <fullName evidence="2">Predicted protein</fullName>
    </submittedName>
</protein>
<evidence type="ECO:0000313" key="2">
    <source>
        <dbReference type="EMBL" id="EFC39757.1"/>
    </source>
</evidence>
<sequence>MIEADILPSSSGNNHWYNSFQKCTKSESNIEQRQLSMTKDDMYHVKLFRITAPIPLLKEQKLEIIDVPDIFDIVGKVFSHHSAQRSPKMFVYTYGGKYTSMKNASIEFLNSLSEKEVTEKEIEFSQLLEDYFDYKFDDVPFDKSNRVSEIIGKVEFVEPKVQVLEFLKDNFMLYPIPNLDSKNHSNELKLTKRYFKLTIIRDKLIKATRLVEEISRTAILCLPKLISSSKYQSKKLDEFNSYLVNLKTNNYSKKEKAGKIDKWLGDNFLTEELEFNSESKAHNSILKHLKLLEDNIRTLAETYFVSESSGNDCEDYKGFKAMVLPMFDVESGDHVILATETKGVLKELLGTYLNSISSNKYEPNFNQHYAHLHLFETNSKKSLSLPTKSSYSDIDEMKQAKLFNNRDDVNNCFRHDKTMAKIIAECENIKNILTSQDKNRWISDISPFLENLKIVDNEINLRKKQTSNLESTFKSSFFSMNKGRVSCYDGRDTKSYGDKIYSREGFNYMISNGVSGVETFYLPSMKDILPIPDNLIMKKYDESNQDFNLKTLMLKFRCNMLSNGVGGFFHVGFKFKKKIQRKRCRRTSKRKTNSSSSSTINKKRK</sequence>
<dbReference type="AlphaFoldDB" id="D2VU21"/>
<dbReference type="VEuPathDB" id="AmoebaDB:NAEGRDRAFT_72510"/>
<accession>D2VU21</accession>
<keyword evidence="3" id="KW-1185">Reference proteome</keyword>
<dbReference type="EMBL" id="GG738897">
    <property type="protein sequence ID" value="EFC39757.1"/>
    <property type="molecule type" value="Genomic_DNA"/>
</dbReference>
<dbReference type="RefSeq" id="XP_002672501.1">
    <property type="nucleotide sequence ID" value="XM_002672455.1"/>
</dbReference>
<dbReference type="Proteomes" id="UP000006671">
    <property type="component" value="Unassembled WGS sequence"/>
</dbReference>
<dbReference type="KEGG" id="ngr:NAEGRDRAFT_72510"/>
<dbReference type="InParanoid" id="D2VU21"/>
<name>D2VU21_NAEGR</name>
<proteinExistence type="predicted"/>
<evidence type="ECO:0000256" key="1">
    <source>
        <dbReference type="SAM" id="MobiDB-lite"/>
    </source>
</evidence>